<dbReference type="EMBL" id="CADCUW010000145">
    <property type="protein sequence ID" value="CAA9400154.1"/>
    <property type="molecule type" value="Genomic_DNA"/>
</dbReference>
<evidence type="ECO:0000313" key="2">
    <source>
        <dbReference type="EMBL" id="CAA9400154.1"/>
    </source>
</evidence>
<dbReference type="Gene3D" id="2.40.350.10">
    <property type="entry name" value="SO1590-like"/>
    <property type="match status" value="1"/>
</dbReference>
<reference evidence="2" key="1">
    <citation type="submission" date="2020-02" db="EMBL/GenBank/DDBJ databases">
        <authorList>
            <person name="Meier V. D."/>
        </authorList>
    </citation>
    <scope>NUCLEOTIDE SEQUENCE</scope>
    <source>
        <strain evidence="2">AVDCRST_MAG01</strain>
    </source>
</reference>
<evidence type="ECO:0008006" key="3">
    <source>
        <dbReference type="Google" id="ProtNLM"/>
    </source>
</evidence>
<protein>
    <recommendedName>
        <fullName evidence="3">Allene oxide cyclase barrel-like domain-containing protein</fullName>
    </recommendedName>
</protein>
<name>A0A6J4P1U6_9ACTN</name>
<evidence type="ECO:0000256" key="1">
    <source>
        <dbReference type="SAM" id="SignalP"/>
    </source>
</evidence>
<accession>A0A6J4P1U6</accession>
<dbReference type="InterPro" id="IPR023159">
    <property type="entry name" value="SO1590-like_sf"/>
</dbReference>
<organism evidence="2">
    <name type="scientific">uncultured Rubrobacteraceae bacterium</name>
    <dbReference type="NCBI Taxonomy" id="349277"/>
    <lineage>
        <taxon>Bacteria</taxon>
        <taxon>Bacillati</taxon>
        <taxon>Actinomycetota</taxon>
        <taxon>Rubrobacteria</taxon>
        <taxon>Rubrobacterales</taxon>
        <taxon>Rubrobacteraceae</taxon>
        <taxon>environmental samples</taxon>
    </lineage>
</organism>
<sequence>MNITLHRTLMVCVLAGVLALTIALVAAKDVSAARSPAHAGGATQISGIGVYADEATCDDPKGAGADYALILDGDLEGCLYTFVKTAKSSPSGTYRETGRELFVGSIRGGTRSGTFKLTYRFEAKYEDLDDPATEIFGRCQHPIVRGSGTGVFKGVTGILLFKDVLEAGEAPYFPYRGHLRY</sequence>
<keyword evidence="1" id="KW-0732">Signal</keyword>
<dbReference type="SUPFAM" id="SSF159238">
    <property type="entry name" value="SO1590-like"/>
    <property type="match status" value="1"/>
</dbReference>
<proteinExistence type="predicted"/>
<feature type="signal peptide" evidence="1">
    <location>
        <begin position="1"/>
        <end position="27"/>
    </location>
</feature>
<dbReference type="AlphaFoldDB" id="A0A6J4P1U6"/>
<gene>
    <name evidence="2" type="ORF">AVDCRST_MAG01-01-962</name>
</gene>
<feature type="chain" id="PRO_5039027654" description="Allene oxide cyclase barrel-like domain-containing protein" evidence="1">
    <location>
        <begin position="28"/>
        <end position="181"/>
    </location>
</feature>